<dbReference type="EMBL" id="CP102453">
    <property type="protein sequence ID" value="UUX34866.1"/>
    <property type="molecule type" value="Genomic_DNA"/>
</dbReference>
<proteinExistence type="predicted"/>
<organism evidence="1 2">
    <name type="scientific">Fundicoccus culcitae</name>
    <dbReference type="NCBI Taxonomy" id="2969821"/>
    <lineage>
        <taxon>Bacteria</taxon>
        <taxon>Bacillati</taxon>
        <taxon>Bacillota</taxon>
        <taxon>Bacilli</taxon>
        <taxon>Lactobacillales</taxon>
        <taxon>Aerococcaceae</taxon>
        <taxon>Fundicoccus</taxon>
    </lineage>
</organism>
<evidence type="ECO:0000313" key="2">
    <source>
        <dbReference type="Proteomes" id="UP001315967"/>
    </source>
</evidence>
<reference evidence="1 2" key="1">
    <citation type="submission" date="2022-08" db="EMBL/GenBank/DDBJ databases">
        <title>Aerococcaceae sp. nov isolated from spoiled eye mask.</title>
        <authorList>
            <person name="Zhou G."/>
            <person name="Xie X.-B."/>
            <person name="Shi Q.-S."/>
            <person name="Wang Y.-S."/>
            <person name="Wen X."/>
            <person name="Peng H."/>
            <person name="Yang X.-J."/>
            <person name="Tao H.-B."/>
            <person name="Huang X.-M."/>
        </authorList>
    </citation>
    <scope>NUCLEOTIDE SEQUENCE [LARGE SCALE GENOMIC DNA]</scope>
    <source>
        <strain evidence="2">DM20194951</strain>
    </source>
</reference>
<evidence type="ECO:0000313" key="1">
    <source>
        <dbReference type="EMBL" id="UUX34866.1"/>
    </source>
</evidence>
<evidence type="ECO:0008006" key="3">
    <source>
        <dbReference type="Google" id="ProtNLM"/>
    </source>
</evidence>
<protein>
    <recommendedName>
        <fullName evidence="3">Phage tail protein</fullName>
    </recommendedName>
</protein>
<accession>A0ABY5P813</accession>
<keyword evidence="2" id="KW-1185">Reference proteome</keyword>
<name>A0ABY5P813_9LACT</name>
<sequence length="120" mass="13768">MSHQTYLIINSITLPLPTSYAMEYRDIEADTGGETEAGTVQRDVIRHGVVSIAVSFNCSPKWVKQLSELKKNAMLQVRYLDTENLLLKTTNMYIERFSANLIKDTSYKGLWEVSFSLHEY</sequence>
<dbReference type="RefSeq" id="WP_313794366.1">
    <property type="nucleotide sequence ID" value="NZ_CP102453.1"/>
</dbReference>
<dbReference type="Proteomes" id="UP001315967">
    <property type="component" value="Chromosome"/>
</dbReference>
<gene>
    <name evidence="1" type="ORF">NRE15_04245</name>
</gene>